<gene>
    <name evidence="2" type="ORF">SNAT2548_LOCUS33288</name>
</gene>
<protein>
    <submittedName>
        <fullName evidence="2">Uncharacterized protein</fullName>
    </submittedName>
</protein>
<evidence type="ECO:0000313" key="2">
    <source>
        <dbReference type="EMBL" id="CAE7583556.1"/>
    </source>
</evidence>
<comment type="caution">
    <text evidence="2">The sequence shown here is derived from an EMBL/GenBank/DDBJ whole genome shotgun (WGS) entry which is preliminary data.</text>
</comment>
<sequence>MASSRIGAGDYVPSCSTHYPPLQFGGGPDDADIFGEGGESESPNQRRFLDLDSTGLPVAWASPPALPVPPRQQPRRRRRGLRSAVVGIRRCHPAGPIGLPWTPAGPPPPTPIPSVAPPAPALPSGALLHLGYGEAVRQGGAVPARARRWCQLRGSTHTRRRRRRCLRRGCRGGRVGGRSTSSQRLRRCLIRGRRWFSCASPGSRQGPLPPTWNAVAAMWPPASRHWIGVAVIERTPGSSVVGIHKSSPSFVHDRRRLACGRAASSHAVRGQLTFVPAHELLCRVCFP</sequence>
<name>A0A812UWN3_9DINO</name>
<feature type="region of interest" description="Disordered" evidence="1">
    <location>
        <begin position="1"/>
        <end position="47"/>
    </location>
</feature>
<evidence type="ECO:0000256" key="1">
    <source>
        <dbReference type="SAM" id="MobiDB-lite"/>
    </source>
</evidence>
<dbReference type="EMBL" id="CAJNDS010002748">
    <property type="protein sequence ID" value="CAE7583556.1"/>
    <property type="molecule type" value="Genomic_DNA"/>
</dbReference>
<organism evidence="2 3">
    <name type="scientific">Symbiodinium natans</name>
    <dbReference type="NCBI Taxonomy" id="878477"/>
    <lineage>
        <taxon>Eukaryota</taxon>
        <taxon>Sar</taxon>
        <taxon>Alveolata</taxon>
        <taxon>Dinophyceae</taxon>
        <taxon>Suessiales</taxon>
        <taxon>Symbiodiniaceae</taxon>
        <taxon>Symbiodinium</taxon>
    </lineage>
</organism>
<evidence type="ECO:0000313" key="3">
    <source>
        <dbReference type="Proteomes" id="UP000604046"/>
    </source>
</evidence>
<accession>A0A812UWN3</accession>
<reference evidence="2" key="1">
    <citation type="submission" date="2021-02" db="EMBL/GenBank/DDBJ databases">
        <authorList>
            <person name="Dougan E. K."/>
            <person name="Rhodes N."/>
            <person name="Thang M."/>
            <person name="Chan C."/>
        </authorList>
    </citation>
    <scope>NUCLEOTIDE SEQUENCE</scope>
</reference>
<dbReference type="Proteomes" id="UP000604046">
    <property type="component" value="Unassembled WGS sequence"/>
</dbReference>
<proteinExistence type="predicted"/>
<dbReference type="AlphaFoldDB" id="A0A812UWN3"/>
<keyword evidence="3" id="KW-1185">Reference proteome</keyword>